<evidence type="ECO:0000313" key="5">
    <source>
        <dbReference type="EMBL" id="PWS26398.1"/>
    </source>
</evidence>
<name>A0A317EMY0_9SPHI</name>
<proteinExistence type="predicted"/>
<gene>
    <name evidence="5" type="ORF">DHW03_16590</name>
</gene>
<feature type="domain" description="Glycosyltransferase 61 catalytic" evidence="4">
    <location>
        <begin position="155"/>
        <end position="323"/>
    </location>
</feature>
<keyword evidence="3" id="KW-0325">Glycoprotein</keyword>
<dbReference type="InterPro" id="IPR007657">
    <property type="entry name" value="Glycosyltransferase_61"/>
</dbReference>
<dbReference type="Pfam" id="PF04577">
    <property type="entry name" value="Glyco_transf_61"/>
    <property type="match status" value="1"/>
</dbReference>
<protein>
    <recommendedName>
        <fullName evidence="4">Glycosyltransferase 61 catalytic domain-containing protein</fullName>
    </recommendedName>
</protein>
<comment type="caution">
    <text evidence="5">The sequence shown here is derived from an EMBL/GenBank/DDBJ whole genome shotgun (WGS) entry which is preliminary data.</text>
</comment>
<dbReference type="OrthoDB" id="1156086at2"/>
<keyword evidence="1" id="KW-0328">Glycosyltransferase</keyword>
<reference evidence="5 6" key="1">
    <citation type="submission" date="2018-05" db="EMBL/GenBank/DDBJ databases">
        <title>Pedobacter paludis sp. nov., isolated from wetland soil.</title>
        <authorList>
            <person name="Zhang Y."/>
            <person name="Wang G."/>
        </authorList>
    </citation>
    <scope>NUCLEOTIDE SEQUENCE [LARGE SCALE GENOMIC DNA]</scope>
    <source>
        <strain evidence="5 6">KCTC22721</strain>
    </source>
</reference>
<evidence type="ECO:0000259" key="4">
    <source>
        <dbReference type="Pfam" id="PF04577"/>
    </source>
</evidence>
<dbReference type="InterPro" id="IPR049625">
    <property type="entry name" value="Glyco_transf_61_cat"/>
</dbReference>
<dbReference type="EMBL" id="QGNZ01000004">
    <property type="protein sequence ID" value="PWS26398.1"/>
    <property type="molecule type" value="Genomic_DNA"/>
</dbReference>
<dbReference type="GO" id="GO:0016757">
    <property type="term" value="F:glycosyltransferase activity"/>
    <property type="evidence" value="ECO:0007669"/>
    <property type="project" value="UniProtKB-KW"/>
</dbReference>
<dbReference type="PANTHER" id="PTHR20961">
    <property type="entry name" value="GLYCOSYLTRANSFERASE"/>
    <property type="match status" value="1"/>
</dbReference>
<dbReference type="Proteomes" id="UP000245379">
    <property type="component" value="Unassembled WGS sequence"/>
</dbReference>
<sequence length="381" mass="43925">MNKENLKFILKQFPYIYPKGFIRSAKLHIEKLINKDKLYSKNRSAQYYLIDEGETYFLPPPNGLQPQYLSGFTLNQAYKTTEKYLFFLPDSFITGNEGITANNRNYIYEDFAHHFNISSLKGNHFNKPFQNFSLNIKPLSGTTASLLCPEPANVYHWFFDVLARIRFYEPVIDQIDHFLISDAVPQSFIDLLPLFSIPIDKIVRVKGDEKLHLKYLYISSLAGSEGRSSQKDLAYLNDKLRIAAPQIGTEKFYLRRGKSTTRAILNEEELIVILKANGFTIVDSGELSFEEQKVTFSRAAIVVAFHGASLFNLLFVPKNCKVLELFSPDYFRTDCYYNLASLKQLRYWYLVGEKAAKVNWGDTSFNPHLFSDLLKQVANNE</sequence>
<organism evidence="5 6">
    <name type="scientific">Pedobacter yonginense</name>
    <dbReference type="NCBI Taxonomy" id="651869"/>
    <lineage>
        <taxon>Bacteria</taxon>
        <taxon>Pseudomonadati</taxon>
        <taxon>Bacteroidota</taxon>
        <taxon>Sphingobacteriia</taxon>
        <taxon>Sphingobacteriales</taxon>
        <taxon>Sphingobacteriaceae</taxon>
        <taxon>Pedobacter</taxon>
    </lineage>
</organism>
<dbReference type="RefSeq" id="WP_109926964.1">
    <property type="nucleotide sequence ID" value="NZ_QGNZ01000004.1"/>
</dbReference>
<evidence type="ECO:0000313" key="6">
    <source>
        <dbReference type="Proteomes" id="UP000245379"/>
    </source>
</evidence>
<evidence type="ECO:0000256" key="1">
    <source>
        <dbReference type="ARBA" id="ARBA00022676"/>
    </source>
</evidence>
<accession>A0A317EMY0</accession>
<keyword evidence="6" id="KW-1185">Reference proteome</keyword>
<dbReference type="AlphaFoldDB" id="A0A317EMY0"/>
<evidence type="ECO:0000256" key="3">
    <source>
        <dbReference type="ARBA" id="ARBA00023180"/>
    </source>
</evidence>
<keyword evidence="2" id="KW-0808">Transferase</keyword>
<evidence type="ECO:0000256" key="2">
    <source>
        <dbReference type="ARBA" id="ARBA00022679"/>
    </source>
</evidence>